<feature type="non-terminal residue" evidence="2">
    <location>
        <position position="1"/>
    </location>
</feature>
<dbReference type="EMBL" id="AJWY01009544">
    <property type="protein sequence ID" value="EKC58051.1"/>
    <property type="molecule type" value="Genomic_DNA"/>
</dbReference>
<dbReference type="AlphaFoldDB" id="K1TFP8"/>
<organism evidence="2">
    <name type="scientific">human gut metagenome</name>
    <dbReference type="NCBI Taxonomy" id="408170"/>
    <lineage>
        <taxon>unclassified sequences</taxon>
        <taxon>metagenomes</taxon>
        <taxon>organismal metagenomes</taxon>
    </lineage>
</organism>
<gene>
    <name evidence="2" type="ORF">LEA_14057</name>
</gene>
<feature type="transmembrane region" description="Helical" evidence="1">
    <location>
        <begin position="205"/>
        <end position="226"/>
    </location>
</feature>
<evidence type="ECO:0000313" key="2">
    <source>
        <dbReference type="EMBL" id="EKC58051.1"/>
    </source>
</evidence>
<keyword evidence="1" id="KW-1133">Transmembrane helix</keyword>
<evidence type="ECO:0000256" key="1">
    <source>
        <dbReference type="SAM" id="Phobius"/>
    </source>
</evidence>
<protein>
    <submittedName>
        <fullName evidence="2">Uncharacterized protein</fullName>
    </submittedName>
</protein>
<keyword evidence="1" id="KW-0812">Transmembrane</keyword>
<accession>K1TFP8</accession>
<keyword evidence="1" id="KW-0472">Membrane</keyword>
<sequence>FAIEDDGSASKFGDQDLRADLDSVVAGAELKSGSNVADVLRNYYTNLTDHDRCYQFIAMSFGSMNTSDSEAFRNKVYSTMTADAGMQLLLYMNGMWSSSGWQVDADAEPALRGACNELADYLSRAVNGEKVKSASSTLMHTMAGQALVDALNALGDGEAASAAQSALEADSGATISTSSGDAVDDALNTATEKLKTDFNAQAFELGLLVLGAAALLGMVVCIAMLISHRSKRNR</sequence>
<comment type="caution">
    <text evidence="2">The sequence shown here is derived from an EMBL/GenBank/DDBJ whole genome shotgun (WGS) entry which is preliminary data.</text>
</comment>
<reference evidence="2" key="1">
    <citation type="journal article" date="2013" name="Environ. Microbiol.">
        <title>Microbiota from the distal guts of lean and obese adolescents exhibit partial functional redundancy besides clear differences in community structure.</title>
        <authorList>
            <person name="Ferrer M."/>
            <person name="Ruiz A."/>
            <person name="Lanza F."/>
            <person name="Haange S.B."/>
            <person name="Oberbach A."/>
            <person name="Till H."/>
            <person name="Bargiela R."/>
            <person name="Campoy C."/>
            <person name="Segura M.T."/>
            <person name="Richter M."/>
            <person name="von Bergen M."/>
            <person name="Seifert J."/>
            <person name="Suarez A."/>
        </authorList>
    </citation>
    <scope>NUCLEOTIDE SEQUENCE</scope>
</reference>
<proteinExistence type="predicted"/>
<name>K1TFP8_9ZZZZ</name>